<accession>A0A645FK03</accession>
<dbReference type="AlphaFoldDB" id="A0A645FK03"/>
<organism evidence="1">
    <name type="scientific">bioreactor metagenome</name>
    <dbReference type="NCBI Taxonomy" id="1076179"/>
    <lineage>
        <taxon>unclassified sequences</taxon>
        <taxon>metagenomes</taxon>
        <taxon>ecological metagenomes</taxon>
    </lineage>
</organism>
<reference evidence="1" key="1">
    <citation type="submission" date="2019-08" db="EMBL/GenBank/DDBJ databases">
        <authorList>
            <person name="Kucharzyk K."/>
            <person name="Murdoch R.W."/>
            <person name="Higgins S."/>
            <person name="Loffler F."/>
        </authorList>
    </citation>
    <scope>NUCLEOTIDE SEQUENCE</scope>
</reference>
<dbReference type="EMBL" id="VSSQ01061397">
    <property type="protein sequence ID" value="MPN14737.1"/>
    <property type="molecule type" value="Genomic_DNA"/>
</dbReference>
<sequence>MRGHADIRHRYSRFLREGWRLAYGRLVHPKPPLQHLIGSGVPDHLHGDVAPVAQRAHQIAYGADRQPEQLRQIIVCRPAVPRRVRHCRNLGVQQLGVGPQLPVIPHSGGQHRPIGRLLRVVSHVITPACNLAPVMIQWACSRWTSSMLPLQVLPHLQGALFCARQP</sequence>
<comment type="caution">
    <text evidence="1">The sequence shown here is derived from an EMBL/GenBank/DDBJ whole genome shotgun (WGS) entry which is preliminary data.</text>
</comment>
<gene>
    <name evidence="1" type="ORF">SDC9_162064</name>
</gene>
<proteinExistence type="predicted"/>
<evidence type="ECO:0000313" key="1">
    <source>
        <dbReference type="EMBL" id="MPN14737.1"/>
    </source>
</evidence>
<name>A0A645FK03_9ZZZZ</name>
<protein>
    <submittedName>
        <fullName evidence="1">Uncharacterized protein</fullName>
    </submittedName>
</protein>